<dbReference type="PANTHER" id="PTHR43383:SF2">
    <property type="entry name" value="AMIDOHYDROLASE 2 FAMILY PROTEIN"/>
    <property type="match status" value="1"/>
</dbReference>
<dbReference type="EMBL" id="QGNW01000003">
    <property type="protein sequence ID" value="RVX22526.1"/>
    <property type="molecule type" value="Genomic_DNA"/>
</dbReference>
<accession>A0A438KMU6</accession>
<reference evidence="2 3" key="1">
    <citation type="journal article" date="2018" name="PLoS Genet.">
        <title>Population sequencing reveals clonal diversity and ancestral inbreeding in the grapevine cultivar Chardonnay.</title>
        <authorList>
            <person name="Roach M.J."/>
            <person name="Johnson D.L."/>
            <person name="Bohlmann J."/>
            <person name="van Vuuren H.J."/>
            <person name="Jones S.J."/>
            <person name="Pretorius I.S."/>
            <person name="Schmidt S.A."/>
            <person name="Borneman A.R."/>
        </authorList>
    </citation>
    <scope>NUCLEOTIDE SEQUENCE [LARGE SCALE GENOMIC DNA]</scope>
    <source>
        <strain evidence="3">cv. Chardonnay</strain>
        <tissue evidence="2">Leaf</tissue>
    </source>
</reference>
<protein>
    <submittedName>
        <fullName evidence="2">Retrovirus-related Pol polyprotein from transposon TNT 1-94</fullName>
    </submittedName>
</protein>
<evidence type="ECO:0000259" key="1">
    <source>
        <dbReference type="Pfam" id="PF07727"/>
    </source>
</evidence>
<evidence type="ECO:0000313" key="2">
    <source>
        <dbReference type="EMBL" id="RVX22526.1"/>
    </source>
</evidence>
<evidence type="ECO:0000313" key="3">
    <source>
        <dbReference type="Proteomes" id="UP000288805"/>
    </source>
</evidence>
<dbReference type="AlphaFoldDB" id="A0A438KMU6"/>
<dbReference type="Proteomes" id="UP000288805">
    <property type="component" value="Unassembled WGS sequence"/>
</dbReference>
<feature type="domain" description="Reverse transcriptase Ty1/copia-type" evidence="1">
    <location>
        <begin position="39"/>
        <end position="147"/>
    </location>
</feature>
<dbReference type="PANTHER" id="PTHR43383">
    <property type="entry name" value="NODULIN 6"/>
    <property type="match status" value="1"/>
</dbReference>
<name>A0A438KMU6_VITVI</name>
<dbReference type="Pfam" id="PF07727">
    <property type="entry name" value="RVT_2"/>
    <property type="match status" value="1"/>
</dbReference>
<gene>
    <name evidence="2" type="primary">POLX_4315</name>
    <name evidence="2" type="ORF">CK203_012736</name>
</gene>
<comment type="caution">
    <text evidence="2">The sequence shown here is derived from an EMBL/GenBank/DDBJ whole genome shotgun (WGS) entry which is preliminary data.</text>
</comment>
<sequence length="271" mass="31057">MSMGCKWVFILKCRVDGSINESGIASTTVGCKKCVPKWDLEKKVYMNFLSGFDKENEDSKVCRLRKPLYALKQSPRAWFDRFTKALCDKEYKQAQSNHTLFYKQRGEKVTILIVYANDIILIGDDKDKMERLKKKLVIEFKMKDLGTKLIDTNGSKFKTERTVQWKPDGQRKISKLNGQTYLFISYKARYYLCSNPGKGLFFGKSKERGIEVFIDADEVVLVNDKRSTSSYSTLVLGNLVTWRSKKQTAVARSGVEAKVRVIAHGIANYYG</sequence>
<organism evidence="2 3">
    <name type="scientific">Vitis vinifera</name>
    <name type="common">Grape</name>
    <dbReference type="NCBI Taxonomy" id="29760"/>
    <lineage>
        <taxon>Eukaryota</taxon>
        <taxon>Viridiplantae</taxon>
        <taxon>Streptophyta</taxon>
        <taxon>Embryophyta</taxon>
        <taxon>Tracheophyta</taxon>
        <taxon>Spermatophyta</taxon>
        <taxon>Magnoliopsida</taxon>
        <taxon>eudicotyledons</taxon>
        <taxon>Gunneridae</taxon>
        <taxon>Pentapetalae</taxon>
        <taxon>rosids</taxon>
        <taxon>Vitales</taxon>
        <taxon>Vitaceae</taxon>
        <taxon>Viteae</taxon>
        <taxon>Vitis</taxon>
    </lineage>
</organism>
<dbReference type="InterPro" id="IPR013103">
    <property type="entry name" value="RVT_2"/>
</dbReference>
<proteinExistence type="predicted"/>